<keyword evidence="2" id="KW-1185">Reference proteome</keyword>
<dbReference type="AlphaFoldDB" id="A0A7L6N2W1"/>
<dbReference type="Proteomes" id="UP000512167">
    <property type="component" value="Chromosome"/>
</dbReference>
<sequence length="125" mass="14169">MSNHELKEERMKILDLLSKKIITAEEAEKLLSSLLSEQEEPKAIEKKSQFRMLKIKIDSADGDNVNVQIPIEFAKLLKTKKFMGNYTSDFDFDIDQLIEMIQTGAHGELVNIKSGDGDTVKIVVE</sequence>
<protein>
    <submittedName>
        <fullName evidence="1">DUF2089 domain-containing protein</fullName>
    </submittedName>
</protein>
<evidence type="ECO:0000313" key="1">
    <source>
        <dbReference type="EMBL" id="QLY40600.1"/>
    </source>
</evidence>
<accession>A0A7L6N2W1</accession>
<dbReference type="RefSeq" id="WP_312031446.1">
    <property type="nucleotide sequence ID" value="NZ_CP051151.1"/>
</dbReference>
<dbReference type="KEGG" id="tbk:HF295_06980"/>
<gene>
    <name evidence="1" type="ORF">HF295_06980</name>
</gene>
<organism evidence="1 2">
    <name type="scientific">Hujiaoplasma nucleasis</name>
    <dbReference type="NCBI Taxonomy" id="2725268"/>
    <lineage>
        <taxon>Bacteria</taxon>
        <taxon>Bacillati</taxon>
        <taxon>Mycoplasmatota</taxon>
        <taxon>Mollicutes</taxon>
        <taxon>Candidatus Izemoplasmatales</taxon>
        <taxon>Hujiaoplasmataceae</taxon>
        <taxon>Hujiaoplasma</taxon>
    </lineage>
</organism>
<dbReference type="EMBL" id="CP051151">
    <property type="protein sequence ID" value="QLY40600.1"/>
    <property type="molecule type" value="Genomic_DNA"/>
</dbReference>
<reference evidence="1 2" key="1">
    <citation type="submission" date="2020-04" db="EMBL/GenBank/DDBJ databases">
        <authorList>
            <person name="Zheng R.K."/>
            <person name="Sun C.M."/>
        </authorList>
    </citation>
    <scope>NUCLEOTIDE SEQUENCE [LARGE SCALE GENOMIC DNA]</scope>
    <source>
        <strain evidence="2">zrk29</strain>
    </source>
</reference>
<evidence type="ECO:0000313" key="2">
    <source>
        <dbReference type="Proteomes" id="UP000512167"/>
    </source>
</evidence>
<proteinExistence type="predicted"/>
<name>A0A7L6N2W1_9MOLU</name>